<feature type="signal peptide" evidence="1">
    <location>
        <begin position="1"/>
        <end position="29"/>
    </location>
</feature>
<dbReference type="RefSeq" id="WP_144847697.1">
    <property type="nucleotide sequence ID" value="NZ_VNJI01000015.1"/>
</dbReference>
<accession>A0A559KB15</accession>
<dbReference type="Proteomes" id="UP000317036">
    <property type="component" value="Unassembled WGS sequence"/>
</dbReference>
<evidence type="ECO:0000259" key="2">
    <source>
        <dbReference type="PROSITE" id="PS51272"/>
    </source>
</evidence>
<feature type="domain" description="SLH" evidence="2">
    <location>
        <begin position="1199"/>
        <end position="1262"/>
    </location>
</feature>
<comment type="caution">
    <text evidence="3">The sequence shown here is derived from an EMBL/GenBank/DDBJ whole genome shotgun (WGS) entry which is preliminary data.</text>
</comment>
<feature type="domain" description="SLH" evidence="2">
    <location>
        <begin position="1268"/>
        <end position="1339"/>
    </location>
</feature>
<keyword evidence="1" id="KW-0732">Signal</keyword>
<dbReference type="Pfam" id="PF00395">
    <property type="entry name" value="SLH"/>
    <property type="match status" value="3"/>
</dbReference>
<feature type="domain" description="SLH" evidence="2">
    <location>
        <begin position="1117"/>
        <end position="1181"/>
    </location>
</feature>
<feature type="chain" id="PRO_5021988348" evidence="1">
    <location>
        <begin position="30"/>
        <end position="1339"/>
    </location>
</feature>
<dbReference type="PROSITE" id="PS51272">
    <property type="entry name" value="SLH"/>
    <property type="match status" value="3"/>
</dbReference>
<gene>
    <name evidence="3" type="ORF">FPZ49_14130</name>
</gene>
<name>A0A559KB15_9BACL</name>
<protein>
    <submittedName>
        <fullName evidence="3">S-layer homology domain-containing protein</fullName>
    </submittedName>
</protein>
<keyword evidence="4" id="KW-1185">Reference proteome</keyword>
<organism evidence="3 4">
    <name type="scientific">Paenibacillus cremeus</name>
    <dbReference type="NCBI Taxonomy" id="2163881"/>
    <lineage>
        <taxon>Bacteria</taxon>
        <taxon>Bacillati</taxon>
        <taxon>Bacillota</taxon>
        <taxon>Bacilli</taxon>
        <taxon>Bacillales</taxon>
        <taxon>Paenibacillaceae</taxon>
        <taxon>Paenibacillus</taxon>
    </lineage>
</organism>
<dbReference type="InterPro" id="IPR001119">
    <property type="entry name" value="SLH_dom"/>
</dbReference>
<evidence type="ECO:0000256" key="1">
    <source>
        <dbReference type="SAM" id="SignalP"/>
    </source>
</evidence>
<reference evidence="3 4" key="1">
    <citation type="submission" date="2019-07" db="EMBL/GenBank/DDBJ databases">
        <authorList>
            <person name="Kim J."/>
        </authorList>
    </citation>
    <scope>NUCLEOTIDE SEQUENCE [LARGE SCALE GENOMIC DNA]</scope>
    <source>
        <strain evidence="3 4">JC52</strain>
    </source>
</reference>
<proteinExistence type="predicted"/>
<dbReference type="EMBL" id="VNJI01000015">
    <property type="protein sequence ID" value="TVY09321.1"/>
    <property type="molecule type" value="Genomic_DNA"/>
</dbReference>
<dbReference type="OrthoDB" id="1805600at2"/>
<evidence type="ECO:0000313" key="3">
    <source>
        <dbReference type="EMBL" id="TVY09321.1"/>
    </source>
</evidence>
<sequence length="1339" mass="145990">MKRLTSKWTSFALVLALVMSLVAPLTTYAASIQLTINNLYTIPTLYADGTTNSEPDDRTNSMFKDASVQRFTTTPIASLPVTINGIPDDKINDIYYEILNLNTGIPSVNTTNKAVKNPNNSNEIIFTNVVLTEGLNKIVIKYGDSSVVSSRAGWAYFTSVTNITDLEFNGAPFVDNEMFPKGPPYTSLSITGTANNATQIQAYVTGAVYSPTVMNRGVFTYITNTGRSADLNFAAGDNKIKFLAKNNSNSYSAERSFIYDNGRGFAFNALVGVSDAGTTTTPQKMVDVPTVTKETAATVKVQAELKVPLTSSGLLSYSYIEGSIASSGYKVRYDLGPDSITVNGTQSTTITPSSVLNSTYSVARKYNVYDFVFDLPINNGNKKQNVVFDFGTAAGVQDTTQYSFTYINPNTPYVEFVDQYISATDTVKLTEVGTSQINEFPTKLDVYTTHVANQIEVKVGGALYTKENSTGLYTVTAPAAGTYFTDKYGNPLVDSNGLALSKATINLQGITDGFTTLQITPIINSNLANPPAPSEYFPEGLKIFNLQISSTPYVILNDIYTGKVFSKPSQIMCPNSNVGGPCISGRLVNLPPSEYPNVKFYVNDAAIPLKATGAAGDEIDITTGTFKIDAADFAAQTPDPFAGDGKKTIRFSLFLNGKLVSESITNVFILSDNVPAVTSFNPIEPDPTLQQFKMVGTDAYVTRLSKIQLKGDVRNSTRTAGTPEYDISYTVPNTTNKPKLTAGQYKTPVKILDDPTVVGSNFTESFSTYDIDLSSQYGDYIFEVTATNSTGTIATKSIKITREPLPYFFTEPAIFSNVDGKDQANVNANFQTLTMVADKADSVVFGKDTAVKQTGPLGDTFTYEARDLKPGKNEIKFTVTRGTAKTSGSIILDYVNTPIEGAQYKSKLGSSIKVFNGDIELKFPKDTKLMRNDRSKPDQFLTDERTMLFGIADIDTGQVDKLKDTNNGQQYLSGVGVTPRFQQIGRFKAASKRYWIDAGTIADFTSTDPNYQAKLRDALQGSGITPLSPSAQPFFGRSFADLVVPNKTATLTLKFDPSIRDDAWKYVSVFQYNIFEGLTGGGETEQGWRNIGGVVDSKKNTITVDVDSFGYFQVMYMNNSFEDVTNHPWARNDLDTLYSKGLMFNKDPGGRFLPNDAITRGEFVTMLVDAFDIPLKNNDTFSRSGNNNGSYNGTFLDVIRGNNIQDSNGIYDYMHIEAAARAGIVRGTSQGLFLPNTVITRQDAAVMIARAADLKMGTDDKKSLAALQKLFTDANSIDIYARTAVEAVSKAGYIEGKDNVLLQGQKKTTQRFDPTDNLTRAESATIVIRILKSLKKIPK</sequence>
<evidence type="ECO:0000313" key="4">
    <source>
        <dbReference type="Proteomes" id="UP000317036"/>
    </source>
</evidence>